<keyword evidence="4" id="KW-1185">Reference proteome</keyword>
<keyword evidence="3" id="KW-0946">Virion</keyword>
<accession>A0A5B9R2Q3</accession>
<name>A0A5B9R2Q3_9ALPH</name>
<dbReference type="InterPro" id="IPR016186">
    <property type="entry name" value="C-type_lectin-like/link_sf"/>
</dbReference>
<keyword evidence="2" id="KW-0472">Membrane</keyword>
<feature type="region of interest" description="Disordered" evidence="1">
    <location>
        <begin position="1"/>
        <end position="25"/>
    </location>
</feature>
<keyword evidence="2" id="KW-0812">Transmembrane</keyword>
<dbReference type="InterPro" id="IPR016187">
    <property type="entry name" value="CTDL_fold"/>
</dbReference>
<dbReference type="Gene3D" id="3.10.100.10">
    <property type="entry name" value="Mannose-Binding Protein A, subunit A"/>
    <property type="match status" value="1"/>
</dbReference>
<organism evidence="3 4">
    <name type="scientific">Cacatuid alphaherpesvirus 2</name>
    <dbReference type="NCBI Taxonomy" id="2604840"/>
    <lineage>
        <taxon>Viruses</taxon>
        <taxon>Duplodnaviria</taxon>
        <taxon>Heunggongvirae</taxon>
        <taxon>Peploviricota</taxon>
        <taxon>Herviviricetes</taxon>
        <taxon>Herpesvirales</taxon>
        <taxon>Orthoherpesviridae</taxon>
        <taxon>Alphaherpesvirinae</taxon>
        <taxon>Iltovirus</taxon>
        <taxon>Iltovirus cacatuidalpha2</taxon>
    </lineage>
</organism>
<proteinExistence type="predicted"/>
<dbReference type="RefSeq" id="YP_010801565.1">
    <property type="nucleotide sequence ID" value="NC_076966.1"/>
</dbReference>
<protein>
    <submittedName>
        <fullName evidence="3">Envelope protein UL45</fullName>
    </submittedName>
</protein>
<dbReference type="GO" id="GO:0019031">
    <property type="term" value="C:viral envelope"/>
    <property type="evidence" value="ECO:0007669"/>
    <property type="project" value="UniProtKB-KW"/>
</dbReference>
<dbReference type="KEGG" id="vg:80540279"/>
<evidence type="ECO:0000256" key="2">
    <source>
        <dbReference type="SAM" id="Phobius"/>
    </source>
</evidence>
<keyword evidence="2" id="KW-1133">Transmembrane helix</keyword>
<dbReference type="GeneID" id="80540279"/>
<keyword evidence="3" id="KW-0261">Viral envelope protein</keyword>
<evidence type="ECO:0000256" key="1">
    <source>
        <dbReference type="SAM" id="MobiDB-lite"/>
    </source>
</evidence>
<sequence>MASEDTATLITPKQSPTGLQTLDSTLNMSTTDSHKERMNKLMAELPFEVRAVIDDDPSIYASSYSEYTPSDNEQPEQKQLCLPSKCCNLGIGLQRSLLIIVGIFVGLLMALFISTAIMAFAIPDAAWEGGVCRQGWTQYMGDCYIHGGKSSGETYANANANCVAIGGNIVSSSKAIQLLTMLDKMFSSSNSMSPRGSWWVNHTDTCASVDFFPSNNNQTNGIPSEFKSKISVVVIEKKCTDMSGVLCISPPLVSSALRYAKALRVALSLGLYSE</sequence>
<evidence type="ECO:0000313" key="3">
    <source>
        <dbReference type="EMBL" id="QEG54094.1"/>
    </source>
</evidence>
<evidence type="ECO:0000313" key="4">
    <source>
        <dbReference type="Proteomes" id="UP001144437"/>
    </source>
</evidence>
<dbReference type="EMBL" id="MK360902">
    <property type="protein sequence ID" value="QEG54094.1"/>
    <property type="molecule type" value="Genomic_DNA"/>
</dbReference>
<dbReference type="Proteomes" id="UP001144437">
    <property type="component" value="Segment"/>
</dbReference>
<dbReference type="Pfam" id="PF05473">
    <property type="entry name" value="UL45"/>
    <property type="match status" value="1"/>
</dbReference>
<dbReference type="SUPFAM" id="SSF56436">
    <property type="entry name" value="C-type lectin-like"/>
    <property type="match status" value="1"/>
</dbReference>
<reference evidence="3" key="1">
    <citation type="journal article" date="2019" name="Vet. Microbiol.">
        <title>Disease surveillance in wild Victorian cacatuids reveals co-infection with multiple agents and detection of novel avian viruses.</title>
        <authorList>
            <person name="Sutherland M."/>
            <person name="Sarker S."/>
            <person name="Vaz P.K."/>
            <person name="Legione A.R."/>
            <person name="Devlin J.M."/>
            <person name="Macwhirter P.L."/>
            <person name="Whiteley P.L."/>
            <person name="Raidal S.R."/>
        </authorList>
    </citation>
    <scope>NUCLEOTIDE SEQUENCE</scope>
    <source>
        <strain evidence="3">97-0001</strain>
    </source>
</reference>
<feature type="transmembrane region" description="Helical" evidence="2">
    <location>
        <begin position="97"/>
        <end position="122"/>
    </location>
</feature>